<reference evidence="1" key="1">
    <citation type="submission" date="2018-02" db="EMBL/GenBank/DDBJ databases">
        <title>Rhizophora mucronata_Transcriptome.</title>
        <authorList>
            <person name="Meera S.P."/>
            <person name="Sreeshan A."/>
            <person name="Augustine A."/>
        </authorList>
    </citation>
    <scope>NUCLEOTIDE SEQUENCE</scope>
    <source>
        <tissue evidence="1">Leaf</tissue>
    </source>
</reference>
<proteinExistence type="predicted"/>
<name>A0A2P2PRR9_RHIMU</name>
<evidence type="ECO:0000313" key="1">
    <source>
        <dbReference type="EMBL" id="MBX57391.1"/>
    </source>
</evidence>
<protein>
    <submittedName>
        <fullName evidence="1">Uncharacterized protein</fullName>
    </submittedName>
</protein>
<accession>A0A2P2PRR9</accession>
<dbReference type="EMBL" id="GGEC01076907">
    <property type="protein sequence ID" value="MBX57391.1"/>
    <property type="molecule type" value="Transcribed_RNA"/>
</dbReference>
<sequence length="41" mass="4819">MVSSDRRAGLLSRYHFPWNKHISLMGQLHKSQLQPLDQKTI</sequence>
<dbReference type="AlphaFoldDB" id="A0A2P2PRR9"/>
<organism evidence="1">
    <name type="scientific">Rhizophora mucronata</name>
    <name type="common">Asiatic mangrove</name>
    <dbReference type="NCBI Taxonomy" id="61149"/>
    <lineage>
        <taxon>Eukaryota</taxon>
        <taxon>Viridiplantae</taxon>
        <taxon>Streptophyta</taxon>
        <taxon>Embryophyta</taxon>
        <taxon>Tracheophyta</taxon>
        <taxon>Spermatophyta</taxon>
        <taxon>Magnoliopsida</taxon>
        <taxon>eudicotyledons</taxon>
        <taxon>Gunneridae</taxon>
        <taxon>Pentapetalae</taxon>
        <taxon>rosids</taxon>
        <taxon>fabids</taxon>
        <taxon>Malpighiales</taxon>
        <taxon>Rhizophoraceae</taxon>
        <taxon>Rhizophora</taxon>
    </lineage>
</organism>